<reference evidence="4 5" key="1">
    <citation type="submission" date="2019-06" db="EMBL/GenBank/DDBJ databases">
        <title>Spirosoma utsteinense sp. nov. isolated from Antarctic ice-free soils.</title>
        <authorList>
            <person name="Tahon G."/>
        </authorList>
    </citation>
    <scope>NUCLEOTIDE SEQUENCE [LARGE SCALE GENOMIC DNA]</scope>
    <source>
        <strain evidence="4 5">LMG 31447</strain>
    </source>
</reference>
<proteinExistence type="predicted"/>
<dbReference type="Pfam" id="PF01548">
    <property type="entry name" value="DEDD_Tnp_IS110"/>
    <property type="match status" value="1"/>
</dbReference>
<dbReference type="PANTHER" id="PTHR33055:SF3">
    <property type="entry name" value="PUTATIVE TRANSPOSASE FOR IS117-RELATED"/>
    <property type="match status" value="1"/>
</dbReference>
<feature type="coiled-coil region" evidence="1">
    <location>
        <begin position="182"/>
        <end position="212"/>
    </location>
</feature>
<dbReference type="EMBL" id="VFIA01000137">
    <property type="protein sequence ID" value="MBC3795369.1"/>
    <property type="molecule type" value="Genomic_DNA"/>
</dbReference>
<gene>
    <name evidence="4" type="ORF">FH603_5907</name>
</gene>
<organism evidence="4 5">
    <name type="scientific">Spirosoma utsteinense</name>
    <dbReference type="NCBI Taxonomy" id="2585773"/>
    <lineage>
        <taxon>Bacteria</taxon>
        <taxon>Pseudomonadati</taxon>
        <taxon>Bacteroidota</taxon>
        <taxon>Cytophagia</taxon>
        <taxon>Cytophagales</taxon>
        <taxon>Cytophagaceae</taxon>
        <taxon>Spirosoma</taxon>
    </lineage>
</organism>
<keyword evidence="5" id="KW-1185">Reference proteome</keyword>
<dbReference type="PANTHER" id="PTHR33055">
    <property type="entry name" value="TRANSPOSASE FOR INSERTION SEQUENCE ELEMENT IS1111A"/>
    <property type="match status" value="1"/>
</dbReference>
<name>A0ABR6WFR9_9BACT</name>
<dbReference type="RefSeq" id="WP_186742671.1">
    <property type="nucleotide sequence ID" value="NZ_VFIA01000137.1"/>
</dbReference>
<sequence length="340" mass="38349">MDFCYFIGIDIAKDTLDWAIYTQQGLQLSTHTPNTLAGIKTALVELKSLPGWNAKQAVFCMEHTGLYNAHLLELLHQQNLAIWLESSLQIKQAGGMQRGKTARRPGDKVDAQRIAQYAYRFRDQIRLWEPPREVIQKLAFLSATRQRLNQAFNLLAVPVAEQETFISKSLQKTLKGNVKKSLIALKEEQKAVEQAIKQLIEADARLKELFDLMVSVPGIGPVIATELLVTTNEMQTINDPKKLACHAGVAPFEYRSGTSVRGKTRVSHQARKRLKALIHMGTMSAIQVKGDLQDYYQRKLGEGKHTMLVLNAVRNKLIHRVCAVVRRGEKYDKNYAPAFS</sequence>
<dbReference type="InterPro" id="IPR003346">
    <property type="entry name" value="Transposase_20"/>
</dbReference>
<evidence type="ECO:0000259" key="2">
    <source>
        <dbReference type="Pfam" id="PF01548"/>
    </source>
</evidence>
<feature type="domain" description="Transposase IS116/IS110/IS902 C-terminal" evidence="3">
    <location>
        <begin position="214"/>
        <end position="297"/>
    </location>
</feature>
<dbReference type="Pfam" id="PF02371">
    <property type="entry name" value="Transposase_20"/>
    <property type="match status" value="1"/>
</dbReference>
<evidence type="ECO:0000256" key="1">
    <source>
        <dbReference type="SAM" id="Coils"/>
    </source>
</evidence>
<keyword evidence="1" id="KW-0175">Coiled coil</keyword>
<feature type="domain" description="Transposase IS110-like N-terminal" evidence="2">
    <location>
        <begin position="7"/>
        <end position="150"/>
    </location>
</feature>
<evidence type="ECO:0000313" key="4">
    <source>
        <dbReference type="EMBL" id="MBC3795369.1"/>
    </source>
</evidence>
<dbReference type="InterPro" id="IPR002525">
    <property type="entry name" value="Transp_IS110-like_N"/>
</dbReference>
<evidence type="ECO:0000259" key="3">
    <source>
        <dbReference type="Pfam" id="PF02371"/>
    </source>
</evidence>
<accession>A0ABR6WFR9</accession>
<dbReference type="NCBIfam" id="NF033542">
    <property type="entry name" value="transpos_IS110"/>
    <property type="match status" value="1"/>
</dbReference>
<protein>
    <submittedName>
        <fullName evidence="4">Transposase</fullName>
    </submittedName>
</protein>
<dbReference type="Proteomes" id="UP000700732">
    <property type="component" value="Unassembled WGS sequence"/>
</dbReference>
<dbReference type="InterPro" id="IPR047650">
    <property type="entry name" value="Transpos_IS110"/>
</dbReference>
<comment type="caution">
    <text evidence="4">The sequence shown here is derived from an EMBL/GenBank/DDBJ whole genome shotgun (WGS) entry which is preliminary data.</text>
</comment>
<evidence type="ECO:0000313" key="5">
    <source>
        <dbReference type="Proteomes" id="UP000700732"/>
    </source>
</evidence>